<dbReference type="eggNOG" id="ENOG5032PJR">
    <property type="taxonomic scope" value="Bacteria"/>
</dbReference>
<dbReference type="InterPro" id="IPR025695">
    <property type="entry name" value="DoxX-like"/>
</dbReference>
<dbReference type="KEGG" id="asol:BEN76_13225"/>
<organism evidence="2 3">
    <name type="scientific">Acinetobacter soli</name>
    <dbReference type="NCBI Taxonomy" id="487316"/>
    <lineage>
        <taxon>Bacteria</taxon>
        <taxon>Pseudomonadati</taxon>
        <taxon>Pseudomonadota</taxon>
        <taxon>Gammaproteobacteria</taxon>
        <taxon>Moraxellales</taxon>
        <taxon>Moraxellaceae</taxon>
        <taxon>Acinetobacter</taxon>
    </lineage>
</organism>
<evidence type="ECO:0000313" key="2">
    <source>
        <dbReference type="EMBL" id="APV36922.1"/>
    </source>
</evidence>
<dbReference type="STRING" id="487316.BEN76_13225"/>
<dbReference type="RefSeq" id="WP_076033276.1">
    <property type="nucleotide sequence ID" value="NZ_CP016896.1"/>
</dbReference>
<accession>A0A1P8ELE3</accession>
<evidence type="ECO:0000313" key="3">
    <source>
        <dbReference type="Proteomes" id="UP000185674"/>
    </source>
</evidence>
<protein>
    <submittedName>
        <fullName evidence="2">DoxX-like family protein</fullName>
    </submittedName>
</protein>
<evidence type="ECO:0000256" key="1">
    <source>
        <dbReference type="SAM" id="Phobius"/>
    </source>
</evidence>
<feature type="transmembrane region" description="Helical" evidence="1">
    <location>
        <begin position="104"/>
        <end position="122"/>
    </location>
</feature>
<dbReference type="EMBL" id="CP016896">
    <property type="protein sequence ID" value="APV36922.1"/>
    <property type="molecule type" value="Genomic_DNA"/>
</dbReference>
<proteinExistence type="predicted"/>
<keyword evidence="1" id="KW-0812">Transmembrane</keyword>
<keyword evidence="1" id="KW-1133">Transmembrane helix</keyword>
<name>A0A1P8ELE3_9GAMM</name>
<reference evidence="2 3" key="1">
    <citation type="submission" date="2016-08" db="EMBL/GenBank/DDBJ databases">
        <title>Complete genome sequence of Acinetobacter baylyi strain GFJ2.</title>
        <authorList>
            <person name="Tabata M."/>
            <person name="Kuboki S."/>
            <person name="Gibu N."/>
            <person name="Kinouchi Y."/>
            <person name="Vangnai A."/>
            <person name="Kasai D."/>
            <person name="Fukuda M."/>
        </authorList>
    </citation>
    <scope>NUCLEOTIDE SEQUENCE [LARGE SCALE GENOMIC DNA]</scope>
    <source>
        <strain evidence="2 3">GFJ2</strain>
    </source>
</reference>
<gene>
    <name evidence="2" type="ORF">BEN76_13225</name>
</gene>
<dbReference type="AlphaFoldDB" id="A0A1P8ELE3"/>
<feature type="transmembrane region" description="Helical" evidence="1">
    <location>
        <begin position="76"/>
        <end position="98"/>
    </location>
</feature>
<dbReference type="Pfam" id="PF13781">
    <property type="entry name" value="DoxX_3"/>
    <property type="match status" value="1"/>
</dbReference>
<dbReference type="Proteomes" id="UP000185674">
    <property type="component" value="Chromosome"/>
</dbReference>
<keyword evidence="1" id="KW-0472">Membrane</keyword>
<feature type="transmembrane region" description="Helical" evidence="1">
    <location>
        <begin position="47"/>
        <end position="69"/>
    </location>
</feature>
<sequence>MHNDPICKTINRLLAFFWCYQGMVPKLIWQHPDELKIWQVLGVSEVWALRAVYASGVAEVIFGLLFLFYASKILHYFNLLGLLFLLLLVMLLLPSTLVQAFNPVIMNLAMMGLSWVYVRYVASLRHSQKR</sequence>